<evidence type="ECO:0000313" key="1">
    <source>
        <dbReference type="EMBL" id="MEJ8475150.1"/>
    </source>
</evidence>
<gene>
    <name evidence="1" type="ORF">V6575_13730</name>
</gene>
<accession>A0ABU8TLW3</accession>
<proteinExistence type="predicted"/>
<comment type="caution">
    <text evidence="1">The sequence shown here is derived from an EMBL/GenBank/DDBJ whole genome shotgun (WGS) entry which is preliminary data.</text>
</comment>
<dbReference type="Proteomes" id="UP001385499">
    <property type="component" value="Unassembled WGS sequence"/>
</dbReference>
<name>A0ABU8TLW3_9HYPH</name>
<reference evidence="1 2" key="1">
    <citation type="submission" date="2024-02" db="EMBL/GenBank/DDBJ databases">
        <title>Roseibium algae sp. nov., isolated from marine alga (Grateloupia sp.), showing potential in myo-inositol conversion.</title>
        <authorList>
            <person name="Wang Y."/>
        </authorList>
    </citation>
    <scope>NUCLEOTIDE SEQUENCE [LARGE SCALE GENOMIC DNA]</scope>
    <source>
        <strain evidence="1 2">H3510</strain>
    </source>
</reference>
<dbReference type="Pfam" id="PF04463">
    <property type="entry name" value="2-thiour_desulf"/>
    <property type="match status" value="1"/>
</dbReference>
<sequence>MKSKILVSGCLLGRPVRYNGSSLTLESDLLTEWSRLGMIVPLCPEVAAGFQIPRPPAEIEPGCDGSDVSSGRGKIFEDNGSDVTDLFQAGAQIAVETAIAEGCGYALLTDGSPSCGSTFIYSGHHDGARKSGFGIVTSRLREAGIKVFAQHQIQQLADELSS</sequence>
<protein>
    <submittedName>
        <fullName evidence="1">DUF523 domain-containing protein</fullName>
    </submittedName>
</protein>
<evidence type="ECO:0000313" key="2">
    <source>
        <dbReference type="Proteomes" id="UP001385499"/>
    </source>
</evidence>
<dbReference type="PANTHER" id="PTHR30087:SF1">
    <property type="entry name" value="HYPOTHETICAL CYTOSOLIC PROTEIN"/>
    <property type="match status" value="1"/>
</dbReference>
<dbReference type="EMBL" id="JBAKIA010000009">
    <property type="protein sequence ID" value="MEJ8475150.1"/>
    <property type="molecule type" value="Genomic_DNA"/>
</dbReference>
<dbReference type="RefSeq" id="WP_340275063.1">
    <property type="nucleotide sequence ID" value="NZ_JBAKIA010000009.1"/>
</dbReference>
<organism evidence="1 2">
    <name type="scientific">Roseibium algae</name>
    <dbReference type="NCBI Taxonomy" id="3123038"/>
    <lineage>
        <taxon>Bacteria</taxon>
        <taxon>Pseudomonadati</taxon>
        <taxon>Pseudomonadota</taxon>
        <taxon>Alphaproteobacteria</taxon>
        <taxon>Hyphomicrobiales</taxon>
        <taxon>Stappiaceae</taxon>
        <taxon>Roseibium</taxon>
    </lineage>
</organism>
<keyword evidence="2" id="KW-1185">Reference proteome</keyword>
<dbReference type="InterPro" id="IPR007553">
    <property type="entry name" value="2-thiour_desulf"/>
</dbReference>
<dbReference type="PANTHER" id="PTHR30087">
    <property type="entry name" value="INNER MEMBRANE PROTEIN"/>
    <property type="match status" value="1"/>
</dbReference>